<dbReference type="Proteomes" id="UP000186559">
    <property type="component" value="Chromosome"/>
</dbReference>
<dbReference type="InterPro" id="IPR050229">
    <property type="entry name" value="GlpE_sulfurtransferase"/>
</dbReference>
<accession>A0A1U7D9J5</accession>
<feature type="domain" description="Rhodanese" evidence="1">
    <location>
        <begin position="23"/>
        <end position="119"/>
    </location>
</feature>
<dbReference type="AlphaFoldDB" id="A0A1U7D9J5"/>
<dbReference type="Gene3D" id="3.40.250.10">
    <property type="entry name" value="Rhodanese-like domain"/>
    <property type="match status" value="1"/>
</dbReference>
<dbReference type="PANTHER" id="PTHR43031:SF1">
    <property type="entry name" value="PYRIDINE NUCLEOTIDE-DISULPHIDE OXIDOREDUCTASE"/>
    <property type="match status" value="1"/>
</dbReference>
<keyword evidence="2" id="KW-0808">Transferase</keyword>
<dbReference type="PANTHER" id="PTHR43031">
    <property type="entry name" value="FAD-DEPENDENT OXIDOREDUCTASE"/>
    <property type="match status" value="1"/>
</dbReference>
<proteinExistence type="predicted"/>
<gene>
    <name evidence="2" type="ORF">Ga0080559_TMP4007</name>
</gene>
<dbReference type="PROSITE" id="PS50206">
    <property type="entry name" value="RHODANESE_3"/>
    <property type="match status" value="1"/>
</dbReference>
<dbReference type="InterPro" id="IPR001763">
    <property type="entry name" value="Rhodanese-like_dom"/>
</dbReference>
<dbReference type="SMART" id="SM00450">
    <property type="entry name" value="RHOD"/>
    <property type="match status" value="1"/>
</dbReference>
<sequence length="119" mass="12779">MFAFLSRHRPTEMTARDAVDKSRDGDVVVLDIRDGAEVAATGKAKGALHVPMAPLAMRCDPRSPEYLPELGTGKPIALYCASGARSAMAAKTLRRFGHGDVHNIGGLAHWQRAGGQIER</sequence>
<protein>
    <submittedName>
        <fullName evidence="2">Rhodanese-related sulfurtransferase</fullName>
    </submittedName>
</protein>
<reference evidence="2 3" key="1">
    <citation type="submission" date="2016-03" db="EMBL/GenBank/DDBJ databases">
        <title>Deep-sea bacteria in the southern Pacific.</title>
        <authorList>
            <person name="Tang K."/>
        </authorList>
    </citation>
    <scope>NUCLEOTIDE SEQUENCE [LARGE SCALE GENOMIC DNA]</scope>
    <source>
        <strain evidence="2 3">JLT2016</strain>
    </source>
</reference>
<dbReference type="SUPFAM" id="SSF52821">
    <property type="entry name" value="Rhodanese/Cell cycle control phosphatase"/>
    <property type="match status" value="1"/>
</dbReference>
<evidence type="ECO:0000313" key="2">
    <source>
        <dbReference type="EMBL" id="APX24803.1"/>
    </source>
</evidence>
<dbReference type="Pfam" id="PF00581">
    <property type="entry name" value="Rhodanese"/>
    <property type="match status" value="1"/>
</dbReference>
<dbReference type="KEGG" id="tpro:Ga0080559_TMP4007"/>
<dbReference type="RefSeq" id="WP_083697867.1">
    <property type="nucleotide sequence ID" value="NZ_BMEW01000001.1"/>
</dbReference>
<dbReference type="STRING" id="1229727.Ga0080559_TMP4007"/>
<dbReference type="EMBL" id="CP014796">
    <property type="protein sequence ID" value="APX24803.1"/>
    <property type="molecule type" value="Genomic_DNA"/>
</dbReference>
<keyword evidence="3" id="KW-1185">Reference proteome</keyword>
<dbReference type="InterPro" id="IPR036873">
    <property type="entry name" value="Rhodanese-like_dom_sf"/>
</dbReference>
<evidence type="ECO:0000259" key="1">
    <source>
        <dbReference type="PROSITE" id="PS50206"/>
    </source>
</evidence>
<dbReference type="GO" id="GO:0016740">
    <property type="term" value="F:transferase activity"/>
    <property type="evidence" value="ECO:0007669"/>
    <property type="project" value="UniProtKB-KW"/>
</dbReference>
<evidence type="ECO:0000313" key="3">
    <source>
        <dbReference type="Proteomes" id="UP000186559"/>
    </source>
</evidence>
<name>A0A1U7D9J5_9RHOB</name>
<dbReference type="OrthoDB" id="9807812at2"/>
<organism evidence="2 3">
    <name type="scientific">Salipiger profundus</name>
    <dbReference type="NCBI Taxonomy" id="1229727"/>
    <lineage>
        <taxon>Bacteria</taxon>
        <taxon>Pseudomonadati</taxon>
        <taxon>Pseudomonadota</taxon>
        <taxon>Alphaproteobacteria</taxon>
        <taxon>Rhodobacterales</taxon>
        <taxon>Roseobacteraceae</taxon>
        <taxon>Salipiger</taxon>
    </lineage>
</organism>